<evidence type="ECO:0000259" key="3">
    <source>
        <dbReference type="Pfam" id="PF00188"/>
    </source>
</evidence>
<keyword evidence="2" id="KW-1133">Transmembrane helix</keyword>
<dbReference type="RefSeq" id="WP_179918508.1">
    <property type="nucleotide sequence ID" value="NZ_CP058909.1"/>
</dbReference>
<accession>A0A7D5PG53</accession>
<dbReference type="KEGG" id="hpel:HZS54_18290"/>
<keyword evidence="2" id="KW-0472">Membrane</keyword>
<feature type="region of interest" description="Disordered" evidence="1">
    <location>
        <begin position="54"/>
        <end position="78"/>
    </location>
</feature>
<gene>
    <name evidence="4" type="ORF">HZS54_18290</name>
</gene>
<dbReference type="InterPro" id="IPR014044">
    <property type="entry name" value="CAP_dom"/>
</dbReference>
<protein>
    <submittedName>
        <fullName evidence="4">CAP domain-containing protein</fullName>
    </submittedName>
</protein>
<dbReference type="OrthoDB" id="60683at2157"/>
<evidence type="ECO:0000256" key="1">
    <source>
        <dbReference type="SAM" id="MobiDB-lite"/>
    </source>
</evidence>
<dbReference type="PANTHER" id="PTHR31157:SF1">
    <property type="entry name" value="SCP DOMAIN-CONTAINING PROTEIN"/>
    <property type="match status" value="1"/>
</dbReference>
<feature type="domain" description="SCP" evidence="3">
    <location>
        <begin position="119"/>
        <end position="265"/>
    </location>
</feature>
<evidence type="ECO:0000256" key="2">
    <source>
        <dbReference type="SAM" id="Phobius"/>
    </source>
</evidence>
<dbReference type="GeneID" id="56084581"/>
<dbReference type="CDD" id="cd05379">
    <property type="entry name" value="CAP_bacterial"/>
    <property type="match status" value="1"/>
</dbReference>
<reference evidence="4 5" key="1">
    <citation type="submission" date="2020-07" db="EMBL/GenBank/DDBJ databases">
        <title>Halosimplex litoreum sp. nov. and Halosimplex rubrum sp. nov., isolated from different salt environments.</title>
        <authorList>
            <person name="Cui H."/>
        </authorList>
    </citation>
    <scope>NUCLEOTIDE SEQUENCE [LARGE SCALE GENOMIC DNA]</scope>
    <source>
        <strain evidence="4 5">R2</strain>
    </source>
</reference>
<dbReference type="SUPFAM" id="SSF55797">
    <property type="entry name" value="PR-1-like"/>
    <property type="match status" value="1"/>
</dbReference>
<dbReference type="AlphaFoldDB" id="A0A7D5PG53"/>
<dbReference type="Proteomes" id="UP000509346">
    <property type="component" value="Chromosome"/>
</dbReference>
<feature type="transmembrane region" description="Helical" evidence="2">
    <location>
        <begin position="21"/>
        <end position="46"/>
    </location>
</feature>
<keyword evidence="5" id="KW-1185">Reference proteome</keyword>
<proteinExistence type="predicted"/>
<dbReference type="Gene3D" id="3.40.33.10">
    <property type="entry name" value="CAP"/>
    <property type="match status" value="1"/>
</dbReference>
<sequence length="266" mass="27779">MDHFERSGSVRGPGAAALAGRTVAVAVVALLAVTAAVGLGVVALGGGPGPAVDAQNATASPADGTGPSPGDSAETVVGGADPVALTDDRESAATAGSAGTAAGASAEIDTTLIERAIHERVNEIRRDRDLPTLASDEDLAEIATYYSRRMADEEFFSHTGPDGQTLLDRYDRFGYDCRVDTGGQRYVTGGENLAYTYAYTPVQTEGGVVSYDGNETEIARGIVEGWMNSPGHRENLLRPYWNREGIGVVLDPENGQTQVIATQNFC</sequence>
<dbReference type="PANTHER" id="PTHR31157">
    <property type="entry name" value="SCP DOMAIN-CONTAINING PROTEIN"/>
    <property type="match status" value="1"/>
</dbReference>
<evidence type="ECO:0000313" key="5">
    <source>
        <dbReference type="Proteomes" id="UP000509346"/>
    </source>
</evidence>
<dbReference type="EMBL" id="CP058909">
    <property type="protein sequence ID" value="QLH83459.1"/>
    <property type="molecule type" value="Genomic_DNA"/>
</dbReference>
<evidence type="ECO:0000313" key="4">
    <source>
        <dbReference type="EMBL" id="QLH83459.1"/>
    </source>
</evidence>
<dbReference type="InterPro" id="IPR035940">
    <property type="entry name" value="CAP_sf"/>
</dbReference>
<name>A0A7D5PG53_9EURY</name>
<organism evidence="4 5">
    <name type="scientific">Halosimplex pelagicum</name>
    <dbReference type="NCBI Taxonomy" id="869886"/>
    <lineage>
        <taxon>Archaea</taxon>
        <taxon>Methanobacteriati</taxon>
        <taxon>Methanobacteriota</taxon>
        <taxon>Stenosarchaea group</taxon>
        <taxon>Halobacteria</taxon>
        <taxon>Halobacteriales</taxon>
        <taxon>Haloarculaceae</taxon>
        <taxon>Halosimplex</taxon>
    </lineage>
</organism>
<keyword evidence="2" id="KW-0812">Transmembrane</keyword>
<dbReference type="Pfam" id="PF00188">
    <property type="entry name" value="CAP"/>
    <property type="match status" value="1"/>
</dbReference>